<name>A0A8H3IBQ3_9LECA</name>
<feature type="compositionally biased region" description="Polar residues" evidence="1">
    <location>
        <begin position="269"/>
        <end position="289"/>
    </location>
</feature>
<dbReference type="Proteomes" id="UP000664534">
    <property type="component" value="Unassembled WGS sequence"/>
</dbReference>
<accession>A0A8H3IBQ3</accession>
<keyword evidence="3" id="KW-1185">Reference proteome</keyword>
<gene>
    <name evidence="2" type="ORF">IMSHALPRED_005610</name>
</gene>
<evidence type="ECO:0000256" key="1">
    <source>
        <dbReference type="SAM" id="MobiDB-lite"/>
    </source>
</evidence>
<protein>
    <submittedName>
        <fullName evidence="2">Uncharacterized protein</fullName>
    </submittedName>
</protein>
<sequence length="552" mass="60866">MRQQTITQMDALRDFYHPELENEDLQTDEDSYVASPTRNKRRKVTLEKPHARRIETRSAKRQAAKEEPSIQEQQYHDVLPSKEGQADANALRTRMPVAMLPPKTPMSLRRKEIPSSQSPADTPLSTRSRQSLQDDTRSPLKEKSTNIDMSIKSPKMATQWTKRLEVADSMETADEDSPGSVRVGLTSEPVGPTTEPEDIPAQEPQLPSHAYAIHVHDFNQRLKAAQRPVREIQNSSQARPRHEVIDSTDEEDDIEEAETFDAGPGTQAALASTDISQKSSDQPSESTPPTSRPAEVEPELGSVQRIPSESPDPLSAPSPPPRESNVEQLPVQRPKKVAFVDLASSDPPGPTTPPHFRERHSDSQEVSAQLFAELCRNTQPGGLQTESQFEKGWTMYTPADDIHSDPDPLPSSPRPTEQPSSGLMTVPTQLIHPPISSPPKSHKAPVPPSQATTVDLTQPSPRNMPPSSPQTVVTQRSPPKLPSLSQNYPSSPPPPLPPSSSSPLASRKRDPWAGYQWDGVRLTDSQLLPASLWNDSEGGPPALSQEFWVEET</sequence>
<proteinExistence type="predicted"/>
<organism evidence="2 3">
    <name type="scientific">Imshaugia aleurites</name>
    <dbReference type="NCBI Taxonomy" id="172621"/>
    <lineage>
        <taxon>Eukaryota</taxon>
        <taxon>Fungi</taxon>
        <taxon>Dikarya</taxon>
        <taxon>Ascomycota</taxon>
        <taxon>Pezizomycotina</taxon>
        <taxon>Lecanoromycetes</taxon>
        <taxon>OSLEUM clade</taxon>
        <taxon>Lecanoromycetidae</taxon>
        <taxon>Lecanorales</taxon>
        <taxon>Lecanorineae</taxon>
        <taxon>Parmeliaceae</taxon>
        <taxon>Imshaugia</taxon>
    </lineage>
</organism>
<comment type="caution">
    <text evidence="2">The sequence shown here is derived from an EMBL/GenBank/DDBJ whole genome shotgun (WGS) entry which is preliminary data.</text>
</comment>
<feature type="region of interest" description="Disordered" evidence="1">
    <location>
        <begin position="379"/>
        <end position="510"/>
    </location>
</feature>
<dbReference type="OrthoDB" id="73788at2759"/>
<feature type="region of interest" description="Disordered" evidence="1">
    <location>
        <begin position="530"/>
        <end position="552"/>
    </location>
</feature>
<evidence type="ECO:0000313" key="2">
    <source>
        <dbReference type="EMBL" id="CAF9922192.1"/>
    </source>
</evidence>
<feature type="region of interest" description="Disordered" evidence="1">
    <location>
        <begin position="18"/>
        <end position="365"/>
    </location>
</feature>
<feature type="compositionally biased region" description="Basic and acidic residues" evidence="1">
    <location>
        <begin position="44"/>
        <end position="68"/>
    </location>
</feature>
<feature type="compositionally biased region" description="Pro residues" evidence="1">
    <location>
        <begin position="490"/>
        <end position="500"/>
    </location>
</feature>
<feature type="compositionally biased region" description="Acidic residues" evidence="1">
    <location>
        <begin position="21"/>
        <end position="31"/>
    </location>
</feature>
<dbReference type="AlphaFoldDB" id="A0A8H3IBQ3"/>
<feature type="compositionally biased region" description="Acidic residues" evidence="1">
    <location>
        <begin position="246"/>
        <end position="259"/>
    </location>
</feature>
<dbReference type="EMBL" id="CAJPDT010000030">
    <property type="protein sequence ID" value="CAF9922192.1"/>
    <property type="molecule type" value="Genomic_DNA"/>
</dbReference>
<feature type="compositionally biased region" description="Polar residues" evidence="1">
    <location>
        <begin position="417"/>
        <end position="428"/>
    </location>
</feature>
<feature type="compositionally biased region" description="Basic and acidic residues" evidence="1">
    <location>
        <begin position="132"/>
        <end position="145"/>
    </location>
</feature>
<reference evidence="2" key="1">
    <citation type="submission" date="2021-03" db="EMBL/GenBank/DDBJ databases">
        <authorList>
            <person name="Tagirdzhanova G."/>
        </authorList>
    </citation>
    <scope>NUCLEOTIDE SEQUENCE</scope>
</reference>
<feature type="compositionally biased region" description="Polar residues" evidence="1">
    <location>
        <begin position="449"/>
        <end position="461"/>
    </location>
</feature>
<evidence type="ECO:0000313" key="3">
    <source>
        <dbReference type="Proteomes" id="UP000664534"/>
    </source>
</evidence>
<feature type="compositionally biased region" description="Polar residues" evidence="1">
    <location>
        <begin position="114"/>
        <end position="131"/>
    </location>
</feature>